<evidence type="ECO:0000313" key="2">
    <source>
        <dbReference type="Proteomes" id="UP000465712"/>
    </source>
</evidence>
<keyword evidence="1" id="KW-0413">Isomerase</keyword>
<accession>A0A7X4WPB6</accession>
<reference evidence="1 2" key="1">
    <citation type="submission" date="2017-05" db="EMBL/GenBank/DDBJ databases">
        <title>High clonality and local adaptation shapes Vibrionaceae linages within an endangered oasis.</title>
        <authorList>
            <person name="Vazquez-Rosas-Landa M."/>
        </authorList>
    </citation>
    <scope>NUCLEOTIDE SEQUENCE [LARGE SCALE GENOMIC DNA]</scope>
    <source>
        <strain evidence="1 2">P46_P4S1P180</strain>
    </source>
</reference>
<name>A0A7X4WPB6_9GAMM</name>
<organism evidence="1 2">
    <name type="scientific">Photobacterium halotolerans</name>
    <dbReference type="NCBI Taxonomy" id="265726"/>
    <lineage>
        <taxon>Bacteria</taxon>
        <taxon>Pseudomonadati</taxon>
        <taxon>Pseudomonadota</taxon>
        <taxon>Gammaproteobacteria</taxon>
        <taxon>Vibrionales</taxon>
        <taxon>Vibrionaceae</taxon>
        <taxon>Photobacterium</taxon>
    </lineage>
</organism>
<dbReference type="RefSeq" id="WP_161446625.1">
    <property type="nucleotide sequence ID" value="NZ_WXWV01000115.1"/>
</dbReference>
<dbReference type="InterPro" id="IPR010706">
    <property type="entry name" value="Fatty_acid_cis-trans_isomerase"/>
</dbReference>
<dbReference type="EMBL" id="WXWW01000269">
    <property type="protein sequence ID" value="NAW67295.1"/>
    <property type="molecule type" value="Genomic_DNA"/>
</dbReference>
<evidence type="ECO:0000313" key="1">
    <source>
        <dbReference type="EMBL" id="NAW67295.1"/>
    </source>
</evidence>
<comment type="caution">
    <text evidence="1">The sequence shown here is derived from an EMBL/GenBank/DDBJ whole genome shotgun (WGS) entry which is preliminary data.</text>
</comment>
<protein>
    <submittedName>
        <fullName evidence="1">9-hexadecenoic acid cis-trans isomerase</fullName>
    </submittedName>
</protein>
<dbReference type="Proteomes" id="UP000465712">
    <property type="component" value="Unassembled WGS sequence"/>
</dbReference>
<dbReference type="PROSITE" id="PS51257">
    <property type="entry name" value="PROKAR_LIPOPROTEIN"/>
    <property type="match status" value="1"/>
</dbReference>
<sequence>MTVHFSKLTRRPLLLSLVLIVSGCATYAGFNLDQIYGKPAPQKRILPAETSLAQRYLNEVKPLVENRCVVCHACYDAPCQLKMSSAEGIDRGANKEKVYQGTRLIAANTTRMFVDAHSTEEWRRKGFTAVLNERMQSAEANTQLSVISRMLLLKQNHPLPDEKVLSGDWDFSLDRNEQCPTIEEMSAYEQSYPLWGMPYGLPKLADNENQILMDWVAAGAPMASQYDIPLEVKPQIAAWEAFLNTDDFKHQLTARYLYEHWFVSHLYFPDAEQSSDHTPFFRLVRSRTAPGKPVDIIATRRPFDDPGVKRVYYRILPVRETIIDKTHMPFALSGERMARLKAHFIEPNYTVSALPSYTPELAANPLLAFEQLPVGARYRYMIDNAQHTIMGFIKGPVCRGQLALNVINDRFWVVFVDPDIADSPQVAAFYATQADNLRLPAEKNSTTLPLHNWVTYAKQQGRFLRAKNAYLNDAFKNGQHLTTDLIWDGDGTNDNAALTIFRHFDSATVVKGLVGEHPKTAWVLDYSLIERIHYLLVAGFDVYGNFGHQLLTRMYMDFLRMEGESNFLSLLPPATRRTELANWYQDSNQSLLHYLEGDINDFSQPSGIEYTTSNPKTELLGMLQSKLKEVDQNNTRYSLDNVQLSKASLNQLRALARIPGRQATLFPELTFIMIEPTDPNTQPQLLTLARNSAHKNISSLFDEEKNRLPSNDNLTLVNGLLGSYPSAFWHIREADLPDVVSQAKRIYSEEDYRALLDNVAVRRTNPAFWAFSDKLNQINRQNRPIESGLLDYNRLENR</sequence>
<gene>
    <name evidence="1" type="ORF">CAG72_19030</name>
</gene>
<proteinExistence type="predicted"/>
<dbReference type="AlphaFoldDB" id="A0A7X4WPB6"/>
<dbReference type="GO" id="GO:0016853">
    <property type="term" value="F:isomerase activity"/>
    <property type="evidence" value="ECO:0007669"/>
    <property type="project" value="UniProtKB-KW"/>
</dbReference>
<dbReference type="Pfam" id="PF06934">
    <property type="entry name" value="CTI"/>
    <property type="match status" value="1"/>
</dbReference>